<dbReference type="InterPro" id="IPR001845">
    <property type="entry name" value="HTH_ArsR_DNA-bd_dom"/>
</dbReference>
<dbReference type="Gene3D" id="1.10.10.10">
    <property type="entry name" value="Winged helix-like DNA-binding domain superfamily/Winged helix DNA-binding domain"/>
    <property type="match status" value="1"/>
</dbReference>
<keyword evidence="3" id="KW-0804">Transcription</keyword>
<proteinExistence type="predicted"/>
<keyword evidence="1" id="KW-0805">Transcription regulation</keyword>
<dbReference type="Proteomes" id="UP000272015">
    <property type="component" value="Unassembled WGS sequence"/>
</dbReference>
<accession>A0A3A5MM05</accession>
<keyword evidence="6" id="KW-1185">Reference proteome</keyword>
<dbReference type="EMBL" id="QZVS01000065">
    <property type="protein sequence ID" value="RJT90035.1"/>
    <property type="molecule type" value="Genomic_DNA"/>
</dbReference>
<dbReference type="InterPro" id="IPR036390">
    <property type="entry name" value="WH_DNA-bd_sf"/>
</dbReference>
<dbReference type="RefSeq" id="WP_119972588.1">
    <property type="nucleotide sequence ID" value="NZ_JBHSQA010000026.1"/>
</dbReference>
<dbReference type="AlphaFoldDB" id="A0A3A5MM05"/>
<dbReference type="InterPro" id="IPR011991">
    <property type="entry name" value="ArsR-like_HTH"/>
</dbReference>
<evidence type="ECO:0000256" key="1">
    <source>
        <dbReference type="ARBA" id="ARBA00023015"/>
    </source>
</evidence>
<organism evidence="5 6">
    <name type="scientific">Cryobacterium melibiosiphilum</name>
    <dbReference type="NCBI Taxonomy" id="995039"/>
    <lineage>
        <taxon>Bacteria</taxon>
        <taxon>Bacillati</taxon>
        <taxon>Actinomycetota</taxon>
        <taxon>Actinomycetes</taxon>
        <taxon>Micrococcales</taxon>
        <taxon>Microbacteriaceae</taxon>
        <taxon>Cryobacterium</taxon>
    </lineage>
</organism>
<name>A0A3A5MM05_9MICO</name>
<dbReference type="CDD" id="cd00090">
    <property type="entry name" value="HTH_ARSR"/>
    <property type="match status" value="1"/>
</dbReference>
<evidence type="ECO:0000256" key="2">
    <source>
        <dbReference type="ARBA" id="ARBA00023125"/>
    </source>
</evidence>
<sequence>MLAFIRKYSKGESVGHNPRPALHHPTLETVLVTAVLHALSDETRLSIVRTLHAEPDGRACGTFPVNVAPSTLSHHFKVLREAGLIRQEDRGTQRWTMLRVREVDARFPGFLDAVIAATEVASVRF</sequence>
<dbReference type="PANTHER" id="PTHR33154">
    <property type="entry name" value="TRANSCRIPTIONAL REGULATOR, ARSR FAMILY"/>
    <property type="match status" value="1"/>
</dbReference>
<dbReference type="GO" id="GO:0003677">
    <property type="term" value="F:DNA binding"/>
    <property type="evidence" value="ECO:0007669"/>
    <property type="project" value="UniProtKB-KW"/>
</dbReference>
<dbReference type="SUPFAM" id="SSF46785">
    <property type="entry name" value="Winged helix' DNA-binding domain"/>
    <property type="match status" value="1"/>
</dbReference>
<protein>
    <submittedName>
        <fullName evidence="5">Transcriptional regulator</fullName>
    </submittedName>
</protein>
<feature type="domain" description="HTH arsR-type" evidence="4">
    <location>
        <begin position="24"/>
        <end position="118"/>
    </location>
</feature>
<evidence type="ECO:0000313" key="5">
    <source>
        <dbReference type="EMBL" id="RJT90035.1"/>
    </source>
</evidence>
<dbReference type="Pfam" id="PF12840">
    <property type="entry name" value="HTH_20"/>
    <property type="match status" value="1"/>
</dbReference>
<comment type="caution">
    <text evidence="5">The sequence shown here is derived from an EMBL/GenBank/DDBJ whole genome shotgun (WGS) entry which is preliminary data.</text>
</comment>
<gene>
    <name evidence="5" type="ORF">D6T64_05040</name>
</gene>
<keyword evidence="2" id="KW-0238">DNA-binding</keyword>
<dbReference type="OrthoDB" id="4471357at2"/>
<dbReference type="SMART" id="SM00418">
    <property type="entry name" value="HTH_ARSR"/>
    <property type="match status" value="1"/>
</dbReference>
<evidence type="ECO:0000256" key="3">
    <source>
        <dbReference type="ARBA" id="ARBA00023163"/>
    </source>
</evidence>
<dbReference type="GO" id="GO:0003700">
    <property type="term" value="F:DNA-binding transcription factor activity"/>
    <property type="evidence" value="ECO:0007669"/>
    <property type="project" value="InterPro"/>
</dbReference>
<evidence type="ECO:0000259" key="4">
    <source>
        <dbReference type="PROSITE" id="PS50987"/>
    </source>
</evidence>
<dbReference type="InterPro" id="IPR036388">
    <property type="entry name" value="WH-like_DNA-bd_sf"/>
</dbReference>
<dbReference type="InterPro" id="IPR051081">
    <property type="entry name" value="HTH_MetalResp_TranReg"/>
</dbReference>
<dbReference type="PRINTS" id="PR00778">
    <property type="entry name" value="HTHARSR"/>
</dbReference>
<dbReference type="PANTHER" id="PTHR33154:SF12">
    <property type="entry name" value="TRANSCRIPTIONAL REGULATORY PROTEIN"/>
    <property type="match status" value="1"/>
</dbReference>
<evidence type="ECO:0000313" key="6">
    <source>
        <dbReference type="Proteomes" id="UP000272015"/>
    </source>
</evidence>
<reference evidence="5 6" key="1">
    <citation type="submission" date="2018-09" db="EMBL/GenBank/DDBJ databases">
        <title>Novel species of Cryobacterium.</title>
        <authorList>
            <person name="Liu Q."/>
            <person name="Xin Y.-H."/>
        </authorList>
    </citation>
    <scope>NUCLEOTIDE SEQUENCE [LARGE SCALE GENOMIC DNA]</scope>
    <source>
        <strain evidence="5 6">Hh39</strain>
    </source>
</reference>
<dbReference type="PROSITE" id="PS50987">
    <property type="entry name" value="HTH_ARSR_2"/>
    <property type="match status" value="1"/>
</dbReference>